<organism evidence="1">
    <name type="scientific">bioreactor metagenome</name>
    <dbReference type="NCBI Taxonomy" id="1076179"/>
    <lineage>
        <taxon>unclassified sequences</taxon>
        <taxon>metagenomes</taxon>
        <taxon>ecological metagenomes</taxon>
    </lineage>
</organism>
<proteinExistence type="predicted"/>
<dbReference type="EMBL" id="VSSQ01000220">
    <property type="protein sequence ID" value="MPL86328.1"/>
    <property type="molecule type" value="Genomic_DNA"/>
</dbReference>
<name>A0A644V4R0_9ZZZZ</name>
<gene>
    <name evidence="1" type="ORF">SDC9_32308</name>
</gene>
<evidence type="ECO:0000313" key="1">
    <source>
        <dbReference type="EMBL" id="MPL86328.1"/>
    </source>
</evidence>
<sequence>MFGFGFDAVIISLYHFFHVIHTLFIHKIGYNQNLFVRLGLGGYTLVIDDNFTMENFLFYALVEIVRKRLDNTTVFDYWQLVASIWTDVALKLGWFTADLVAASPKEFGGTDKYKKRM</sequence>
<protein>
    <submittedName>
        <fullName evidence="1">Uncharacterized protein</fullName>
    </submittedName>
</protein>
<accession>A0A644V4R0</accession>
<comment type="caution">
    <text evidence="1">The sequence shown here is derived from an EMBL/GenBank/DDBJ whole genome shotgun (WGS) entry which is preliminary data.</text>
</comment>
<reference evidence="1" key="1">
    <citation type="submission" date="2019-08" db="EMBL/GenBank/DDBJ databases">
        <authorList>
            <person name="Kucharzyk K."/>
            <person name="Murdoch R.W."/>
            <person name="Higgins S."/>
            <person name="Loffler F."/>
        </authorList>
    </citation>
    <scope>NUCLEOTIDE SEQUENCE</scope>
</reference>
<dbReference type="AlphaFoldDB" id="A0A644V4R0"/>